<dbReference type="GO" id="GO:0005524">
    <property type="term" value="F:ATP binding"/>
    <property type="evidence" value="ECO:0007669"/>
    <property type="project" value="TreeGrafter"/>
</dbReference>
<dbReference type="GO" id="GO:0030170">
    <property type="term" value="F:pyridoxal phosphate binding"/>
    <property type="evidence" value="ECO:0007669"/>
    <property type="project" value="TreeGrafter"/>
</dbReference>
<organism evidence="6">
    <name type="scientific">Bionectria ochroleuca</name>
    <name type="common">Gliocladium roseum</name>
    <dbReference type="NCBI Taxonomy" id="29856"/>
    <lineage>
        <taxon>Eukaryota</taxon>
        <taxon>Fungi</taxon>
        <taxon>Dikarya</taxon>
        <taxon>Ascomycota</taxon>
        <taxon>Pezizomycotina</taxon>
        <taxon>Sordariomycetes</taxon>
        <taxon>Hypocreomycetidae</taxon>
        <taxon>Hypocreales</taxon>
        <taxon>Bionectriaceae</taxon>
        <taxon>Clonostachys</taxon>
    </lineage>
</organism>
<evidence type="ECO:0000256" key="3">
    <source>
        <dbReference type="ARBA" id="ARBA00022898"/>
    </source>
</evidence>
<dbReference type="Pfam" id="PF00291">
    <property type="entry name" value="PALP"/>
    <property type="match status" value="1"/>
</dbReference>
<dbReference type="AlphaFoldDB" id="A0A0B7KQQ5"/>
<sequence length="381" mass="40774">MADISTCPSLTRTSVQEAAHRIKGKVHRTPVLSSSYVDGIASSPQTTAALKGTPWEGQKPSRPRIHILFKCENLQKIGAFKPRGAFNAMLRYLEEQKAQGNDSTGQKDPVRFISHSSGNHAQGLSLAAKEIGCPAHVVMPSISMPAKIAATKGYGATVHFSGPTPPERLAVVDRLMSEPGYRNVFIPPYDHPDTLLGQGTLGLELQEQAVELLPDGSRLHGIIAPCGGGGMLSGVALSCQGAGIKVFGAEPSFEGADDCRRGLLAGQRVEQVRSLTIADGLRTPVGEIPWKVISNADNVQGVFSVTEDQIRAALEIVLQRMKIIIEPSSAVPLAVVLYNEDFRRLIETQCDDNIFNLGLVISGGNVDVRKLAELVGRDDAS</sequence>
<keyword evidence="4" id="KW-0456">Lyase</keyword>
<evidence type="ECO:0000313" key="6">
    <source>
        <dbReference type="EMBL" id="CEO57787.1"/>
    </source>
</evidence>
<dbReference type="PANTHER" id="PTHR43050:SF1">
    <property type="entry name" value="SERINE RACEMASE"/>
    <property type="match status" value="1"/>
</dbReference>
<dbReference type="SUPFAM" id="SSF53686">
    <property type="entry name" value="Tryptophan synthase beta subunit-like PLP-dependent enzymes"/>
    <property type="match status" value="1"/>
</dbReference>
<dbReference type="GO" id="GO:0018114">
    <property type="term" value="F:threonine racemase activity"/>
    <property type="evidence" value="ECO:0007669"/>
    <property type="project" value="TreeGrafter"/>
</dbReference>
<dbReference type="EMBL" id="CDPU01000146">
    <property type="protein sequence ID" value="CEO57787.1"/>
    <property type="molecule type" value="Genomic_DNA"/>
</dbReference>
<name>A0A0B7KQQ5_BIOOC</name>
<dbReference type="InterPro" id="IPR001926">
    <property type="entry name" value="TrpB-like_PALP"/>
</dbReference>
<comment type="similarity">
    <text evidence="2">Belongs to the serine/threonine dehydratase family.</text>
</comment>
<dbReference type="FunFam" id="3.40.50.1100:FF:000005">
    <property type="entry name" value="Threonine dehydratase catabolic"/>
    <property type="match status" value="1"/>
</dbReference>
<evidence type="ECO:0000256" key="1">
    <source>
        <dbReference type="ARBA" id="ARBA00001933"/>
    </source>
</evidence>
<dbReference type="GO" id="GO:0003941">
    <property type="term" value="F:L-serine ammonia-lyase activity"/>
    <property type="evidence" value="ECO:0007669"/>
    <property type="project" value="TreeGrafter"/>
</dbReference>
<dbReference type="GO" id="GO:0000287">
    <property type="term" value="F:magnesium ion binding"/>
    <property type="evidence" value="ECO:0007669"/>
    <property type="project" value="TreeGrafter"/>
</dbReference>
<evidence type="ECO:0000256" key="4">
    <source>
        <dbReference type="ARBA" id="ARBA00023239"/>
    </source>
</evidence>
<feature type="domain" description="Tryptophan synthase beta chain-like PALP" evidence="5">
    <location>
        <begin position="64"/>
        <end position="336"/>
    </location>
</feature>
<accession>A0A0B7KQQ5</accession>
<dbReference type="InterPro" id="IPR036052">
    <property type="entry name" value="TrpB-like_PALP_sf"/>
</dbReference>
<dbReference type="GO" id="GO:0008721">
    <property type="term" value="F:D-serine ammonia-lyase activity"/>
    <property type="evidence" value="ECO:0007669"/>
    <property type="project" value="TreeGrafter"/>
</dbReference>
<comment type="cofactor">
    <cofactor evidence="1">
        <name>pyridoxal 5'-phosphate</name>
        <dbReference type="ChEBI" id="CHEBI:597326"/>
    </cofactor>
</comment>
<dbReference type="Gene3D" id="3.40.50.1100">
    <property type="match status" value="2"/>
</dbReference>
<evidence type="ECO:0000256" key="2">
    <source>
        <dbReference type="ARBA" id="ARBA00010869"/>
    </source>
</evidence>
<proteinExistence type="inferred from homology"/>
<reference evidence="6" key="1">
    <citation type="submission" date="2015-01" db="EMBL/GenBank/DDBJ databases">
        <authorList>
            <person name="Durling Mikael"/>
        </authorList>
    </citation>
    <scope>NUCLEOTIDE SEQUENCE</scope>
</reference>
<gene>
    <name evidence="6" type="ORF">BN869_000013845_1</name>
</gene>
<keyword evidence="3" id="KW-0663">Pyridoxal phosphate</keyword>
<evidence type="ECO:0000259" key="5">
    <source>
        <dbReference type="Pfam" id="PF00291"/>
    </source>
</evidence>
<protein>
    <recommendedName>
        <fullName evidence="5">Tryptophan synthase beta chain-like PALP domain-containing protein</fullName>
    </recommendedName>
</protein>
<dbReference type="GO" id="GO:0030378">
    <property type="term" value="F:serine racemase activity"/>
    <property type="evidence" value="ECO:0007669"/>
    <property type="project" value="TreeGrafter"/>
</dbReference>
<dbReference type="CDD" id="cd01562">
    <property type="entry name" value="Thr-dehyd"/>
    <property type="match status" value="1"/>
</dbReference>
<dbReference type="PANTHER" id="PTHR43050">
    <property type="entry name" value="SERINE / THREONINE RACEMASE FAMILY MEMBER"/>
    <property type="match status" value="1"/>
</dbReference>